<evidence type="ECO:0000256" key="4">
    <source>
        <dbReference type="ARBA" id="ARBA00023163"/>
    </source>
</evidence>
<keyword evidence="4" id="KW-0804">Transcription</keyword>
<evidence type="ECO:0000256" key="3">
    <source>
        <dbReference type="ARBA" id="ARBA00023125"/>
    </source>
</evidence>
<dbReference type="InterPro" id="IPR036388">
    <property type="entry name" value="WH-like_DNA-bd_sf"/>
</dbReference>
<keyword evidence="2" id="KW-0805">Transcription regulation</keyword>
<dbReference type="InterPro" id="IPR036390">
    <property type="entry name" value="WH_DNA-bd_sf"/>
</dbReference>
<keyword evidence="7" id="KW-1185">Reference proteome</keyword>
<dbReference type="InterPro" id="IPR000847">
    <property type="entry name" value="LysR_HTH_N"/>
</dbReference>
<keyword evidence="3" id="KW-0238">DNA-binding</keyword>
<sequence>MDLAALDIFRTTAAEQSVTRAATRLGRAPSNISTRIQQLESDLGVALFDRDGKRMGLTEQGRLFLTYAEQILGLAQEARQQLHPDSPSGRLRLGAMEAALASRLAAPLAAFASAWPDVALEISAAPSAPLLAALRANRVDCALVAAPPEGWGPMQDLDLCPLYREDLRLLLPPDHPPVQNAQDLRLDRLAAFAQGCSYRRYGEDWLHQAGRRAQVQEVGSYHLMYACTVAGSCLSVMPQSVAGLLGHLGPVNSLALGPVETCLASRKGYATAAFRAWRGQLLETACPAARPATRPANPRPLP</sequence>
<evidence type="ECO:0000313" key="7">
    <source>
        <dbReference type="Proteomes" id="UP001623290"/>
    </source>
</evidence>
<dbReference type="PANTHER" id="PTHR30126">
    <property type="entry name" value="HTH-TYPE TRANSCRIPTIONAL REGULATOR"/>
    <property type="match status" value="1"/>
</dbReference>
<feature type="domain" description="HTH lysR-type" evidence="5">
    <location>
        <begin position="1"/>
        <end position="58"/>
    </location>
</feature>
<dbReference type="EMBL" id="CP135446">
    <property type="protein sequence ID" value="WRY35950.1"/>
    <property type="molecule type" value="Genomic_DNA"/>
</dbReference>
<evidence type="ECO:0000313" key="6">
    <source>
        <dbReference type="EMBL" id="WRY35950.1"/>
    </source>
</evidence>
<gene>
    <name evidence="6" type="ORF">RPE78_17885</name>
</gene>
<dbReference type="Gene3D" id="3.40.190.290">
    <property type="match status" value="1"/>
</dbReference>
<proteinExistence type="inferred from homology"/>
<geneLocation type="plasmid" evidence="6 7">
    <name>unnamed3</name>
</geneLocation>
<dbReference type="PANTHER" id="PTHR30126:SF40">
    <property type="entry name" value="HTH-TYPE TRANSCRIPTIONAL REGULATOR GLTR"/>
    <property type="match status" value="1"/>
</dbReference>
<accession>A0ABZ1E5G3</accession>
<evidence type="ECO:0000256" key="2">
    <source>
        <dbReference type="ARBA" id="ARBA00023015"/>
    </source>
</evidence>
<dbReference type="InterPro" id="IPR005119">
    <property type="entry name" value="LysR_subst-bd"/>
</dbReference>
<dbReference type="Pfam" id="PF03466">
    <property type="entry name" value="LysR_substrate"/>
    <property type="match status" value="1"/>
</dbReference>
<evidence type="ECO:0000259" key="5">
    <source>
        <dbReference type="PROSITE" id="PS50931"/>
    </source>
</evidence>
<protein>
    <submittedName>
        <fullName evidence="6">LysR family transcriptional regulator</fullName>
    </submittedName>
</protein>
<dbReference type="PROSITE" id="PS50931">
    <property type="entry name" value="HTH_LYSR"/>
    <property type="match status" value="1"/>
</dbReference>
<dbReference type="SUPFAM" id="SSF46785">
    <property type="entry name" value="Winged helix' DNA-binding domain"/>
    <property type="match status" value="1"/>
</dbReference>
<dbReference type="Gene3D" id="1.10.10.10">
    <property type="entry name" value="Winged helix-like DNA-binding domain superfamily/Winged helix DNA-binding domain"/>
    <property type="match status" value="1"/>
</dbReference>
<comment type="similarity">
    <text evidence="1">Belongs to the LysR transcriptional regulatory family.</text>
</comment>
<reference evidence="6 7" key="1">
    <citation type="submission" date="2023-09" db="EMBL/GenBank/DDBJ databases">
        <title>Thioclava shenzhenensis sp. nov., a multidrug resistant bacteria-antagonizing species isolated from coastal seawater.</title>
        <authorList>
            <person name="Long M."/>
        </authorList>
    </citation>
    <scope>NUCLEOTIDE SEQUENCE [LARGE SCALE GENOMIC DNA]</scope>
    <source>
        <strain evidence="6 7">FTW29</strain>
        <plasmid evidence="6 7">unnamed3</plasmid>
    </source>
</reference>
<keyword evidence="6" id="KW-0614">Plasmid</keyword>
<evidence type="ECO:0000256" key="1">
    <source>
        <dbReference type="ARBA" id="ARBA00009437"/>
    </source>
</evidence>
<dbReference type="Proteomes" id="UP001623290">
    <property type="component" value="Plasmid unnamed3"/>
</dbReference>
<organism evidence="6 7">
    <name type="scientific">Thioclava litoralis</name>
    <dbReference type="NCBI Taxonomy" id="3076557"/>
    <lineage>
        <taxon>Bacteria</taxon>
        <taxon>Pseudomonadati</taxon>
        <taxon>Pseudomonadota</taxon>
        <taxon>Alphaproteobacteria</taxon>
        <taxon>Rhodobacterales</taxon>
        <taxon>Paracoccaceae</taxon>
        <taxon>Thioclava</taxon>
    </lineage>
</organism>
<dbReference type="RefSeq" id="WP_330628275.1">
    <property type="nucleotide sequence ID" value="NZ_CP135446.1"/>
</dbReference>
<dbReference type="SUPFAM" id="SSF53850">
    <property type="entry name" value="Periplasmic binding protein-like II"/>
    <property type="match status" value="1"/>
</dbReference>
<dbReference type="Pfam" id="PF00126">
    <property type="entry name" value="HTH_1"/>
    <property type="match status" value="1"/>
</dbReference>
<name>A0ABZ1E5G3_9RHOB</name>